<comment type="subcellular location">
    <subcellularLocation>
        <location evidence="2">Cell envelope</location>
    </subcellularLocation>
</comment>
<keyword evidence="5" id="KW-0378">Hydrolase</keyword>
<dbReference type="InterPro" id="IPR016047">
    <property type="entry name" value="M23ase_b-sheet_dom"/>
</dbReference>
<dbReference type="InterPro" id="IPR045834">
    <property type="entry name" value="Csd3_N2"/>
</dbReference>
<dbReference type="AlphaFoldDB" id="A0A7V5XYZ0"/>
<dbReference type="GO" id="GO:0004222">
    <property type="term" value="F:metalloendopeptidase activity"/>
    <property type="evidence" value="ECO:0007669"/>
    <property type="project" value="TreeGrafter"/>
</dbReference>
<keyword evidence="7" id="KW-0482">Metalloprotease</keyword>
<dbReference type="PANTHER" id="PTHR21666:SF288">
    <property type="entry name" value="CELL DIVISION PROTEIN YTFB"/>
    <property type="match status" value="1"/>
</dbReference>
<proteinExistence type="predicted"/>
<dbReference type="Pfam" id="PF01551">
    <property type="entry name" value="Peptidase_M23"/>
    <property type="match status" value="1"/>
</dbReference>
<protein>
    <submittedName>
        <fullName evidence="10">M23 family metallopeptidase</fullName>
    </submittedName>
</protein>
<evidence type="ECO:0000256" key="4">
    <source>
        <dbReference type="ARBA" id="ARBA00022723"/>
    </source>
</evidence>
<evidence type="ECO:0000259" key="9">
    <source>
        <dbReference type="Pfam" id="PF19425"/>
    </source>
</evidence>
<feature type="domain" description="M23ase beta-sheet core" evidence="8">
    <location>
        <begin position="231"/>
        <end position="327"/>
    </location>
</feature>
<evidence type="ECO:0000259" key="8">
    <source>
        <dbReference type="Pfam" id="PF01551"/>
    </source>
</evidence>
<gene>
    <name evidence="10" type="ORF">ENV79_00645</name>
</gene>
<evidence type="ECO:0000256" key="2">
    <source>
        <dbReference type="ARBA" id="ARBA00004196"/>
    </source>
</evidence>
<dbReference type="InterPro" id="IPR050570">
    <property type="entry name" value="Cell_wall_metabolism_enzyme"/>
</dbReference>
<organism evidence="10">
    <name type="scientific">candidate division WOR-3 bacterium</name>
    <dbReference type="NCBI Taxonomy" id="2052148"/>
    <lineage>
        <taxon>Bacteria</taxon>
        <taxon>Bacteria division WOR-3</taxon>
    </lineage>
</organism>
<dbReference type="CDD" id="cd12797">
    <property type="entry name" value="M23_peptidase"/>
    <property type="match status" value="1"/>
</dbReference>
<evidence type="ECO:0000256" key="6">
    <source>
        <dbReference type="ARBA" id="ARBA00022833"/>
    </source>
</evidence>
<dbReference type="PANTHER" id="PTHR21666">
    <property type="entry name" value="PEPTIDASE-RELATED"/>
    <property type="match status" value="1"/>
</dbReference>
<dbReference type="SUPFAM" id="SSF51261">
    <property type="entry name" value="Duplicated hybrid motif"/>
    <property type="match status" value="1"/>
</dbReference>
<dbReference type="Pfam" id="PF19425">
    <property type="entry name" value="Csd3_N2"/>
    <property type="match status" value="1"/>
</dbReference>
<accession>A0A7V5XYZ0</accession>
<comment type="caution">
    <text evidence="10">The sequence shown here is derived from an EMBL/GenBank/DDBJ whole genome shotgun (WGS) entry which is preliminary data.</text>
</comment>
<sequence length="358" mass="41834">MVYILSFFLITNNIYVVKKNDTPAQILEKPIVKKELKEKILKFFAFFNLTKNVNIGDTFLFSDTLIIYKKDILKTYYFYIKENYVNLAMPFYFLLKDKKVIKGEIDNSLYSSMLSFGEKPKLVSMFAEILEWDIDFFTESYKGDSWFCYLEKICLVNLDSETIPYDYEKIFAVRYQGKIGNFYGFYYQDFFYDFNGQSLKRGFLRSPLRYSYISSYFSFARFHPILKIVRPHLGIDYVAPQGTPVSALGDGYVSYVGYKGGYGKLVEITHPNGYKTRYGHLSRFGKNIRKGKKVKQGEIIGYVGQTGLATGPHLHFEVLKYGKHINPLTIKTARYKILTSKELKEFQIIRDSLIKILR</sequence>
<name>A0A7V5XYZ0_UNCW3</name>
<dbReference type="GO" id="GO:0046872">
    <property type="term" value="F:metal ion binding"/>
    <property type="evidence" value="ECO:0007669"/>
    <property type="project" value="UniProtKB-KW"/>
</dbReference>
<feature type="domain" description="Csd3-like second N-terminal" evidence="9">
    <location>
        <begin position="98"/>
        <end position="217"/>
    </location>
</feature>
<keyword evidence="4" id="KW-0479">Metal-binding</keyword>
<comment type="cofactor">
    <cofactor evidence="1">
        <name>Zn(2+)</name>
        <dbReference type="ChEBI" id="CHEBI:29105"/>
    </cofactor>
</comment>
<dbReference type="GO" id="GO:0006508">
    <property type="term" value="P:proteolysis"/>
    <property type="evidence" value="ECO:0007669"/>
    <property type="project" value="UniProtKB-KW"/>
</dbReference>
<evidence type="ECO:0000256" key="1">
    <source>
        <dbReference type="ARBA" id="ARBA00001947"/>
    </source>
</evidence>
<dbReference type="Gene3D" id="3.10.450.350">
    <property type="match status" value="1"/>
</dbReference>
<evidence type="ECO:0000313" key="10">
    <source>
        <dbReference type="EMBL" id="HHR48144.1"/>
    </source>
</evidence>
<evidence type="ECO:0000256" key="7">
    <source>
        <dbReference type="ARBA" id="ARBA00023049"/>
    </source>
</evidence>
<evidence type="ECO:0000256" key="5">
    <source>
        <dbReference type="ARBA" id="ARBA00022801"/>
    </source>
</evidence>
<dbReference type="InterPro" id="IPR011055">
    <property type="entry name" value="Dup_hybrid_motif"/>
</dbReference>
<dbReference type="GO" id="GO:0030313">
    <property type="term" value="C:cell envelope"/>
    <property type="evidence" value="ECO:0007669"/>
    <property type="project" value="UniProtKB-SubCell"/>
</dbReference>
<evidence type="ECO:0000256" key="3">
    <source>
        <dbReference type="ARBA" id="ARBA00022670"/>
    </source>
</evidence>
<reference evidence="10" key="1">
    <citation type="journal article" date="2020" name="mSystems">
        <title>Genome- and Community-Level Interaction Insights into Carbon Utilization and Element Cycling Functions of Hydrothermarchaeota in Hydrothermal Sediment.</title>
        <authorList>
            <person name="Zhou Z."/>
            <person name="Liu Y."/>
            <person name="Xu W."/>
            <person name="Pan J."/>
            <person name="Luo Z.H."/>
            <person name="Li M."/>
        </authorList>
    </citation>
    <scope>NUCLEOTIDE SEQUENCE [LARGE SCALE GENOMIC DNA]</scope>
    <source>
        <strain evidence="10">SpSt-791</strain>
    </source>
</reference>
<dbReference type="Gene3D" id="2.70.70.10">
    <property type="entry name" value="Glucose Permease (Domain IIA)"/>
    <property type="match status" value="1"/>
</dbReference>
<keyword evidence="3" id="KW-0645">Protease</keyword>
<keyword evidence="6" id="KW-0862">Zinc</keyword>
<dbReference type="EMBL" id="DTHS01000008">
    <property type="protein sequence ID" value="HHR48144.1"/>
    <property type="molecule type" value="Genomic_DNA"/>
</dbReference>